<gene>
    <name evidence="2" type="ORF">CERSUDRAFT_112467</name>
</gene>
<protein>
    <submittedName>
        <fullName evidence="2">Uncharacterized protein</fullName>
    </submittedName>
</protein>
<feature type="compositionally biased region" description="Basic and acidic residues" evidence="1">
    <location>
        <begin position="8"/>
        <end position="17"/>
    </location>
</feature>
<evidence type="ECO:0000313" key="3">
    <source>
        <dbReference type="Proteomes" id="UP000016930"/>
    </source>
</evidence>
<feature type="region of interest" description="Disordered" evidence="1">
    <location>
        <begin position="67"/>
        <end position="88"/>
    </location>
</feature>
<organism evidence="2 3">
    <name type="scientific">Ceriporiopsis subvermispora (strain B)</name>
    <name type="common">White-rot fungus</name>
    <name type="synonym">Gelatoporia subvermispora</name>
    <dbReference type="NCBI Taxonomy" id="914234"/>
    <lineage>
        <taxon>Eukaryota</taxon>
        <taxon>Fungi</taxon>
        <taxon>Dikarya</taxon>
        <taxon>Basidiomycota</taxon>
        <taxon>Agaricomycotina</taxon>
        <taxon>Agaricomycetes</taxon>
        <taxon>Polyporales</taxon>
        <taxon>Gelatoporiaceae</taxon>
        <taxon>Gelatoporia</taxon>
    </lineage>
</organism>
<dbReference type="HOGENOM" id="CLU_2468850_0_0_1"/>
<feature type="compositionally biased region" description="Low complexity" evidence="1">
    <location>
        <begin position="68"/>
        <end position="78"/>
    </location>
</feature>
<dbReference type="Proteomes" id="UP000016930">
    <property type="component" value="Unassembled WGS sequence"/>
</dbReference>
<evidence type="ECO:0000313" key="2">
    <source>
        <dbReference type="EMBL" id="EMD38745.1"/>
    </source>
</evidence>
<feature type="region of interest" description="Disordered" evidence="1">
    <location>
        <begin position="1"/>
        <end position="36"/>
    </location>
</feature>
<evidence type="ECO:0000256" key="1">
    <source>
        <dbReference type="SAM" id="MobiDB-lite"/>
    </source>
</evidence>
<dbReference type="EMBL" id="KB445794">
    <property type="protein sequence ID" value="EMD38745.1"/>
    <property type="molecule type" value="Genomic_DNA"/>
</dbReference>
<dbReference type="AlphaFoldDB" id="M2R2H9"/>
<accession>M2R2H9</accession>
<sequence>MHAAQNQRHGDRVKPDDDIGLQRQENTSAGRAGAQPLYLRYTALHRARRAARQSGLERVCRCGVGCISSRQPRSPQRSMVDATAGSRS</sequence>
<proteinExistence type="predicted"/>
<reference evidence="2 3" key="1">
    <citation type="journal article" date="2012" name="Proc. Natl. Acad. Sci. U.S.A.">
        <title>Comparative genomics of Ceriporiopsis subvermispora and Phanerochaete chrysosporium provide insight into selective ligninolysis.</title>
        <authorList>
            <person name="Fernandez-Fueyo E."/>
            <person name="Ruiz-Duenas F.J."/>
            <person name="Ferreira P."/>
            <person name="Floudas D."/>
            <person name="Hibbett D.S."/>
            <person name="Canessa P."/>
            <person name="Larrondo L.F."/>
            <person name="James T.Y."/>
            <person name="Seelenfreund D."/>
            <person name="Lobos S."/>
            <person name="Polanco R."/>
            <person name="Tello M."/>
            <person name="Honda Y."/>
            <person name="Watanabe T."/>
            <person name="Watanabe T."/>
            <person name="Ryu J.S."/>
            <person name="Kubicek C.P."/>
            <person name="Schmoll M."/>
            <person name="Gaskell J."/>
            <person name="Hammel K.E."/>
            <person name="St John F.J."/>
            <person name="Vanden Wymelenberg A."/>
            <person name="Sabat G."/>
            <person name="Splinter BonDurant S."/>
            <person name="Syed K."/>
            <person name="Yadav J.S."/>
            <person name="Doddapaneni H."/>
            <person name="Subramanian V."/>
            <person name="Lavin J.L."/>
            <person name="Oguiza J.A."/>
            <person name="Perez G."/>
            <person name="Pisabarro A.G."/>
            <person name="Ramirez L."/>
            <person name="Santoyo F."/>
            <person name="Master E."/>
            <person name="Coutinho P.M."/>
            <person name="Henrissat B."/>
            <person name="Lombard V."/>
            <person name="Magnuson J.K."/>
            <person name="Kuees U."/>
            <person name="Hori C."/>
            <person name="Igarashi K."/>
            <person name="Samejima M."/>
            <person name="Held B.W."/>
            <person name="Barry K.W."/>
            <person name="LaButti K.M."/>
            <person name="Lapidus A."/>
            <person name="Lindquist E.A."/>
            <person name="Lucas S.M."/>
            <person name="Riley R."/>
            <person name="Salamov A.A."/>
            <person name="Hoffmeister D."/>
            <person name="Schwenk D."/>
            <person name="Hadar Y."/>
            <person name="Yarden O."/>
            <person name="de Vries R.P."/>
            <person name="Wiebenga A."/>
            <person name="Stenlid J."/>
            <person name="Eastwood D."/>
            <person name="Grigoriev I.V."/>
            <person name="Berka R.M."/>
            <person name="Blanchette R.A."/>
            <person name="Kersten P."/>
            <person name="Martinez A.T."/>
            <person name="Vicuna R."/>
            <person name="Cullen D."/>
        </authorList>
    </citation>
    <scope>NUCLEOTIDE SEQUENCE [LARGE SCALE GENOMIC DNA]</scope>
    <source>
        <strain evidence="2 3">B</strain>
    </source>
</reference>
<keyword evidence="3" id="KW-1185">Reference proteome</keyword>
<name>M2R2H9_CERS8</name>